<dbReference type="EC" id="4.2.1.130" evidence="1"/>
<keyword evidence="3" id="KW-0456">Lyase</keyword>
<dbReference type="Gene3D" id="3.40.50.880">
    <property type="match status" value="1"/>
</dbReference>
<proteinExistence type="inferred from homology"/>
<reference evidence="7 8" key="1">
    <citation type="journal article" date="2015" name="BMC Genomics">
        <title>Insights from the genome of Ophiocordyceps polyrhachis-furcata to pathogenicity and host specificity in insect fungi.</title>
        <authorList>
            <person name="Wichadakul D."/>
            <person name="Kobmoo N."/>
            <person name="Ingsriswang S."/>
            <person name="Tangphatsornruang S."/>
            <person name="Chantasingh D."/>
            <person name="Luangsa-ard J.J."/>
            <person name="Eurwilaichitr L."/>
        </authorList>
    </citation>
    <scope>NUCLEOTIDE SEQUENCE [LARGE SCALE GENOMIC DNA]</scope>
    <source>
        <strain evidence="7 8">BCC 54312</strain>
    </source>
</reference>
<dbReference type="Proteomes" id="UP000253664">
    <property type="component" value="Unassembled WGS sequence"/>
</dbReference>
<dbReference type="EMBL" id="LKCN02000010">
    <property type="protein sequence ID" value="RCI11160.1"/>
    <property type="molecule type" value="Genomic_DNA"/>
</dbReference>
<name>A0A367L9Q3_9HYPO</name>
<evidence type="ECO:0000256" key="1">
    <source>
        <dbReference type="ARBA" id="ARBA00013134"/>
    </source>
</evidence>
<comment type="similarity">
    <text evidence="4">Belongs to the peptidase C56 family. HSP31-like subfamily.</text>
</comment>
<comment type="catalytic activity">
    <reaction evidence="5">
        <text>methylglyoxal + H2O = (R)-lactate + H(+)</text>
        <dbReference type="Rhea" id="RHEA:27754"/>
        <dbReference type="ChEBI" id="CHEBI:15377"/>
        <dbReference type="ChEBI" id="CHEBI:15378"/>
        <dbReference type="ChEBI" id="CHEBI:16004"/>
        <dbReference type="ChEBI" id="CHEBI:17158"/>
        <dbReference type="EC" id="4.2.1.130"/>
    </reaction>
</comment>
<dbReference type="Pfam" id="PF01965">
    <property type="entry name" value="DJ-1_PfpI"/>
    <property type="match status" value="1"/>
</dbReference>
<evidence type="ECO:0000313" key="8">
    <source>
        <dbReference type="Proteomes" id="UP000253664"/>
    </source>
</evidence>
<dbReference type="GO" id="GO:0019243">
    <property type="term" value="P:methylglyoxal catabolic process to D-lactate via S-lactoyl-glutathione"/>
    <property type="evidence" value="ECO:0007669"/>
    <property type="project" value="TreeGrafter"/>
</dbReference>
<organism evidence="7 8">
    <name type="scientific">Ophiocordyceps polyrhachis-furcata BCC 54312</name>
    <dbReference type="NCBI Taxonomy" id="1330021"/>
    <lineage>
        <taxon>Eukaryota</taxon>
        <taxon>Fungi</taxon>
        <taxon>Dikarya</taxon>
        <taxon>Ascomycota</taxon>
        <taxon>Pezizomycotina</taxon>
        <taxon>Sordariomycetes</taxon>
        <taxon>Hypocreomycetidae</taxon>
        <taxon>Hypocreales</taxon>
        <taxon>Ophiocordycipitaceae</taxon>
        <taxon>Ophiocordyceps</taxon>
    </lineage>
</organism>
<evidence type="ECO:0000256" key="5">
    <source>
        <dbReference type="ARBA" id="ARBA00048082"/>
    </source>
</evidence>
<dbReference type="PANTHER" id="PTHR48094">
    <property type="entry name" value="PROTEIN/NUCLEIC ACID DEGLYCASE DJ-1-RELATED"/>
    <property type="match status" value="1"/>
</dbReference>
<dbReference type="GO" id="GO:0019172">
    <property type="term" value="F:glyoxalase III activity"/>
    <property type="evidence" value="ECO:0007669"/>
    <property type="project" value="UniProtKB-EC"/>
</dbReference>
<evidence type="ECO:0000256" key="3">
    <source>
        <dbReference type="ARBA" id="ARBA00023239"/>
    </source>
</evidence>
<accession>A0A367L9Q3</accession>
<dbReference type="InterPro" id="IPR002818">
    <property type="entry name" value="DJ-1/PfpI"/>
</dbReference>
<protein>
    <recommendedName>
        <fullName evidence="1">D-lactate dehydratase</fullName>
        <ecNumber evidence="1">4.2.1.130</ecNumber>
    </recommendedName>
</protein>
<evidence type="ECO:0000256" key="2">
    <source>
        <dbReference type="ARBA" id="ARBA00023016"/>
    </source>
</evidence>
<dbReference type="PANTHER" id="PTHR48094:SF11">
    <property type="entry name" value="GLUTATHIONE-INDEPENDENT GLYOXALASE HSP31-RELATED"/>
    <property type="match status" value="1"/>
</dbReference>
<sequence>MAPNKRVLIVLTSADKIVKLDKPTGWYLPELAHPFDVLSPKVELVVASPKGGEAPLDPGSVTAFSSDPSSSNFLEKHADVYKKTRRLADMSASDFDAIFYPGGHGPMYDLVDDAQSIRLIQDFHRAGKPVAAVCHGPIVLVRATADDGRVPMLRGRRMTGFTNSEEKAVGLLDAMPLLLEDEAKKCGCEWQQASEPWGECVVVDGNLITGQNPASAKGVGEALAKALGKFPT</sequence>
<keyword evidence="8" id="KW-1185">Reference proteome</keyword>
<evidence type="ECO:0000313" key="7">
    <source>
        <dbReference type="EMBL" id="RCI11160.1"/>
    </source>
</evidence>
<keyword evidence="2" id="KW-0346">Stress response</keyword>
<dbReference type="STRING" id="1330021.A0A367L9Q3"/>
<dbReference type="OrthoDB" id="543156at2759"/>
<dbReference type="SUPFAM" id="SSF52317">
    <property type="entry name" value="Class I glutamine amidotransferase-like"/>
    <property type="match status" value="1"/>
</dbReference>
<evidence type="ECO:0000256" key="4">
    <source>
        <dbReference type="ARBA" id="ARBA00038493"/>
    </source>
</evidence>
<dbReference type="InterPro" id="IPR050325">
    <property type="entry name" value="Prot/Nucl_acid_deglycase"/>
</dbReference>
<dbReference type="CDD" id="cd03141">
    <property type="entry name" value="GATase1_Hsp31_like"/>
    <property type="match status" value="1"/>
</dbReference>
<dbReference type="InterPro" id="IPR029062">
    <property type="entry name" value="Class_I_gatase-like"/>
</dbReference>
<comment type="caution">
    <text evidence="7">The sequence shown here is derived from an EMBL/GenBank/DDBJ whole genome shotgun (WGS) entry which is preliminary data.</text>
</comment>
<gene>
    <name evidence="7" type="ORF">L249_7726</name>
</gene>
<feature type="domain" description="DJ-1/PfpI" evidence="6">
    <location>
        <begin position="81"/>
        <end position="221"/>
    </location>
</feature>
<dbReference type="AlphaFoldDB" id="A0A367L9Q3"/>
<dbReference type="GO" id="GO:0005737">
    <property type="term" value="C:cytoplasm"/>
    <property type="evidence" value="ECO:0007669"/>
    <property type="project" value="TreeGrafter"/>
</dbReference>
<evidence type="ECO:0000259" key="6">
    <source>
        <dbReference type="Pfam" id="PF01965"/>
    </source>
</evidence>